<sequence>MNPGSTECAVGLSAVANNILLWHKLACAHLENSAIAAAGTDVGSYSGFGPAFGFFTD</sequence>
<name>A0A517YMB1_9BACT</name>
<organism evidence="1 2">
    <name type="scientific">Anatilimnocola aggregata</name>
    <dbReference type="NCBI Taxonomy" id="2528021"/>
    <lineage>
        <taxon>Bacteria</taxon>
        <taxon>Pseudomonadati</taxon>
        <taxon>Planctomycetota</taxon>
        <taxon>Planctomycetia</taxon>
        <taxon>Pirellulales</taxon>
        <taxon>Pirellulaceae</taxon>
        <taxon>Anatilimnocola</taxon>
    </lineage>
</organism>
<proteinExistence type="predicted"/>
<accession>A0A517YMB1</accession>
<dbReference type="EMBL" id="CP036274">
    <property type="protein sequence ID" value="QDU31368.1"/>
    <property type="molecule type" value="Genomic_DNA"/>
</dbReference>
<evidence type="ECO:0000313" key="1">
    <source>
        <dbReference type="EMBL" id="QDU31368.1"/>
    </source>
</evidence>
<keyword evidence="2" id="KW-1185">Reference proteome</keyword>
<dbReference type="KEGG" id="aagg:ETAA8_65250"/>
<reference evidence="1 2" key="1">
    <citation type="submission" date="2019-02" db="EMBL/GenBank/DDBJ databases">
        <title>Deep-cultivation of Planctomycetes and their phenomic and genomic characterization uncovers novel biology.</title>
        <authorList>
            <person name="Wiegand S."/>
            <person name="Jogler M."/>
            <person name="Boedeker C."/>
            <person name="Pinto D."/>
            <person name="Vollmers J."/>
            <person name="Rivas-Marin E."/>
            <person name="Kohn T."/>
            <person name="Peeters S.H."/>
            <person name="Heuer A."/>
            <person name="Rast P."/>
            <person name="Oberbeckmann S."/>
            <person name="Bunk B."/>
            <person name="Jeske O."/>
            <person name="Meyerdierks A."/>
            <person name="Storesund J.E."/>
            <person name="Kallscheuer N."/>
            <person name="Luecker S."/>
            <person name="Lage O.M."/>
            <person name="Pohl T."/>
            <person name="Merkel B.J."/>
            <person name="Hornburger P."/>
            <person name="Mueller R.-W."/>
            <person name="Bruemmer F."/>
            <person name="Labrenz M."/>
            <person name="Spormann A.M."/>
            <person name="Op den Camp H."/>
            <person name="Overmann J."/>
            <person name="Amann R."/>
            <person name="Jetten M.S.M."/>
            <person name="Mascher T."/>
            <person name="Medema M.H."/>
            <person name="Devos D.P."/>
            <person name="Kaster A.-K."/>
            <person name="Ovreas L."/>
            <person name="Rohde M."/>
            <person name="Galperin M.Y."/>
            <person name="Jogler C."/>
        </authorList>
    </citation>
    <scope>NUCLEOTIDE SEQUENCE [LARGE SCALE GENOMIC DNA]</scope>
    <source>
        <strain evidence="1 2">ETA_A8</strain>
    </source>
</reference>
<evidence type="ECO:0000313" key="2">
    <source>
        <dbReference type="Proteomes" id="UP000315017"/>
    </source>
</evidence>
<gene>
    <name evidence="1" type="ORF">ETAA8_65250</name>
</gene>
<dbReference type="AlphaFoldDB" id="A0A517YMB1"/>
<dbReference type="Proteomes" id="UP000315017">
    <property type="component" value="Chromosome"/>
</dbReference>
<protein>
    <submittedName>
        <fullName evidence="1">Uncharacterized protein</fullName>
    </submittedName>
</protein>